<dbReference type="InterPro" id="IPR025137">
    <property type="entry name" value="NfrA_C"/>
</dbReference>
<organism evidence="3 4">
    <name type="scientific">Pseudoxanthobacter soli DSM 19599</name>
    <dbReference type="NCBI Taxonomy" id="1123029"/>
    <lineage>
        <taxon>Bacteria</taxon>
        <taxon>Pseudomonadati</taxon>
        <taxon>Pseudomonadota</taxon>
        <taxon>Alphaproteobacteria</taxon>
        <taxon>Hyphomicrobiales</taxon>
        <taxon>Segnochrobactraceae</taxon>
        <taxon>Pseudoxanthobacter</taxon>
    </lineage>
</organism>
<dbReference type="AlphaFoldDB" id="A0A1M7ZPQ5"/>
<name>A0A1M7ZPQ5_9HYPH</name>
<evidence type="ECO:0000313" key="3">
    <source>
        <dbReference type="EMBL" id="SHO66789.1"/>
    </source>
</evidence>
<dbReference type="Gene3D" id="1.25.40.10">
    <property type="entry name" value="Tetratricopeptide repeat domain"/>
    <property type="match status" value="2"/>
</dbReference>
<dbReference type="SUPFAM" id="SSF48452">
    <property type="entry name" value="TPR-like"/>
    <property type="match status" value="3"/>
</dbReference>
<dbReference type="Proteomes" id="UP000186406">
    <property type="component" value="Unassembled WGS sequence"/>
</dbReference>
<feature type="domain" description="Bacteriophage N4 adsorption protein A C-terminal" evidence="2">
    <location>
        <begin position="563"/>
        <end position="734"/>
    </location>
</feature>
<dbReference type="InterPro" id="IPR019734">
    <property type="entry name" value="TPR_rpt"/>
</dbReference>
<feature type="signal peptide" evidence="1">
    <location>
        <begin position="1"/>
        <end position="21"/>
    </location>
</feature>
<proteinExistence type="predicted"/>
<dbReference type="Pfam" id="PF13283">
    <property type="entry name" value="NfrA_C"/>
    <property type="match status" value="1"/>
</dbReference>
<dbReference type="STRING" id="1123029.SAMN02745172_03448"/>
<dbReference type="OrthoDB" id="7399085at2"/>
<gene>
    <name evidence="3" type="ORF">SAMN02745172_03448</name>
</gene>
<keyword evidence="4" id="KW-1185">Reference proteome</keyword>
<feature type="chain" id="PRO_5012252486" evidence="1">
    <location>
        <begin position="22"/>
        <end position="738"/>
    </location>
</feature>
<dbReference type="InterPro" id="IPR011990">
    <property type="entry name" value="TPR-like_helical_dom_sf"/>
</dbReference>
<accession>A0A1M7ZPQ5</accession>
<evidence type="ECO:0000256" key="1">
    <source>
        <dbReference type="SAM" id="SignalP"/>
    </source>
</evidence>
<reference evidence="3 4" key="1">
    <citation type="submission" date="2016-12" db="EMBL/GenBank/DDBJ databases">
        <authorList>
            <person name="Song W.-J."/>
            <person name="Kurnit D.M."/>
        </authorList>
    </citation>
    <scope>NUCLEOTIDE SEQUENCE [LARGE SCALE GENOMIC DNA]</scope>
    <source>
        <strain evidence="3 4">DSM 19599</strain>
    </source>
</reference>
<sequence>MTRRKHIGSLALICSATLAFALPLHPTAVFSQAGIVDVPLTGAALAHAKAAFAAYDRKDYDTAISEVREALRQRPDVVRLKRLLVFALRADGQLQAAADAAKGFIAAGDRDPEIAAELAQIEATLNPPPPTPEALAYEAAAAAYKAYAEHDYAGAVAAARKALDLQPANAEYQTLLANAEAALKMPPPAAPPPGYVAAQAAYAAMKTKAYSRAAVSAAEAVRLAPANRDYRVLLVQALAGAGEPELAIARASAALRQFGPDPLLLAERGYAEQRAGRPAAAADDFAAALAHRPKADSVRDLRLALADAALDAGEPERVLAALAPLHDDGAYDVASRRGFALLALKRPDEALAAFRLAAAAATPADRARIAGGEISALADLGNKAEAKAVLTRSLEAGTFAGTPPTDIAYMALQAGDDRLATDAFAKAQAAGTLPAKANLDAGYSATRLAENATAISYFKAALDAAATDSIALDPQAQFAVRRQISDMDRTWGAYLSVLYGAVGVMPSTPANTIGPAPTGQNSSDRVAQVGTEIYWRPPEIGYRDGSIVEVFTRAFETIYDENGGATGAPTLQGYAGIRWKPIGAINLFLEASRLWALGDDARNDYLLRAAYSMGQGTDLRVDTPNWAMWQIYGEADRYFETPETVLSFEGRLGRSFRFDGLADGLVVTPFAALGGGYDSLLATPGAVGAGPGVSARLWFNGDTYHAPRSYLDVSVQYRFRIAGGDNARGVFAGMTLAY</sequence>
<dbReference type="SMART" id="SM00028">
    <property type="entry name" value="TPR"/>
    <property type="match status" value="6"/>
</dbReference>
<protein>
    <submittedName>
        <fullName evidence="3">Tfp pilus assembly protein PilF</fullName>
    </submittedName>
</protein>
<dbReference type="RefSeq" id="WP_073631002.1">
    <property type="nucleotide sequence ID" value="NZ_FRXO01000008.1"/>
</dbReference>
<evidence type="ECO:0000313" key="4">
    <source>
        <dbReference type="Proteomes" id="UP000186406"/>
    </source>
</evidence>
<evidence type="ECO:0000259" key="2">
    <source>
        <dbReference type="Pfam" id="PF13283"/>
    </source>
</evidence>
<keyword evidence="1" id="KW-0732">Signal</keyword>
<dbReference type="EMBL" id="FRXO01000008">
    <property type="protein sequence ID" value="SHO66789.1"/>
    <property type="molecule type" value="Genomic_DNA"/>
</dbReference>